<dbReference type="InterPro" id="IPR001611">
    <property type="entry name" value="Leu-rich_rpt"/>
</dbReference>
<evidence type="ECO:0000256" key="9">
    <source>
        <dbReference type="ARBA" id="ARBA00023170"/>
    </source>
</evidence>
<evidence type="ECO:0000313" key="16">
    <source>
        <dbReference type="EMBL" id="EDO46211.1"/>
    </source>
</evidence>
<evidence type="ECO:0000256" key="2">
    <source>
        <dbReference type="ARBA" id="ARBA00022475"/>
    </source>
</evidence>
<evidence type="ECO:0000256" key="5">
    <source>
        <dbReference type="ARBA" id="ARBA00022737"/>
    </source>
</evidence>
<dbReference type="GO" id="GO:0009755">
    <property type="term" value="P:hormone-mediated signaling pathway"/>
    <property type="evidence" value="ECO:0000318"/>
    <property type="project" value="GO_Central"/>
</dbReference>
<keyword evidence="9 11" id="KW-0675">Receptor</keyword>
<evidence type="ECO:0000256" key="4">
    <source>
        <dbReference type="ARBA" id="ARBA00022692"/>
    </source>
</evidence>
<keyword evidence="6 13" id="KW-1133">Transmembrane helix</keyword>
<evidence type="ECO:0000256" key="11">
    <source>
        <dbReference type="RuleBase" id="RU000688"/>
    </source>
</evidence>
<feature type="signal peptide" evidence="14">
    <location>
        <begin position="1"/>
        <end position="19"/>
    </location>
</feature>
<dbReference type="PROSITE" id="PS50262">
    <property type="entry name" value="G_PROTEIN_RECEP_F1_2"/>
    <property type="match status" value="1"/>
</dbReference>
<keyword evidence="17" id="KW-1185">Reference proteome</keyword>
<feature type="transmembrane region" description="Helical" evidence="13">
    <location>
        <begin position="488"/>
        <end position="510"/>
    </location>
</feature>
<feature type="compositionally biased region" description="Basic and acidic residues" evidence="12">
    <location>
        <begin position="705"/>
        <end position="716"/>
    </location>
</feature>
<keyword evidence="7 11" id="KW-0297">G-protein coupled receptor</keyword>
<dbReference type="PRINTS" id="PR00237">
    <property type="entry name" value="GPCRRHODOPSN"/>
</dbReference>
<evidence type="ECO:0000256" key="13">
    <source>
        <dbReference type="SAM" id="Phobius"/>
    </source>
</evidence>
<dbReference type="GO" id="GO:0008528">
    <property type="term" value="F:G protein-coupled peptide receptor activity"/>
    <property type="evidence" value="ECO:0000318"/>
    <property type="project" value="GO_Central"/>
</dbReference>
<accession>A7RQR1</accession>
<evidence type="ECO:0000313" key="17">
    <source>
        <dbReference type="Proteomes" id="UP000001593"/>
    </source>
</evidence>
<feature type="transmembrane region" description="Helical" evidence="13">
    <location>
        <begin position="582"/>
        <end position="603"/>
    </location>
</feature>
<dbReference type="eggNOG" id="KOG2087">
    <property type="taxonomic scope" value="Eukaryota"/>
</dbReference>
<dbReference type="Pfam" id="PF00001">
    <property type="entry name" value="7tm_1"/>
    <property type="match status" value="1"/>
</dbReference>
<dbReference type="InParanoid" id="A7RQR1"/>
<dbReference type="InterPro" id="IPR003591">
    <property type="entry name" value="Leu-rich_rpt_typical-subtyp"/>
</dbReference>
<dbReference type="Pfam" id="PF13855">
    <property type="entry name" value="LRR_8"/>
    <property type="match status" value="1"/>
</dbReference>
<protein>
    <recommendedName>
        <fullName evidence="15">G-protein coupled receptors family 1 profile domain-containing protein</fullName>
    </recommendedName>
</protein>
<feature type="transmembrane region" description="Helical" evidence="13">
    <location>
        <begin position="447"/>
        <end position="467"/>
    </location>
</feature>
<keyword evidence="8 13" id="KW-0472">Membrane</keyword>
<feature type="transmembrane region" description="Helical" evidence="13">
    <location>
        <begin position="623"/>
        <end position="642"/>
    </location>
</feature>
<dbReference type="OMA" id="CPYYRTL"/>
<dbReference type="AlphaFoldDB" id="A7RQR1"/>
<dbReference type="OrthoDB" id="27267at2759"/>
<dbReference type="SMART" id="SM00369">
    <property type="entry name" value="LRR_TYP"/>
    <property type="match status" value="3"/>
</dbReference>
<keyword evidence="5" id="KW-0677">Repeat</keyword>
<feature type="domain" description="G-protein coupled receptors family 1 profile" evidence="15">
    <location>
        <begin position="383"/>
        <end position="640"/>
    </location>
</feature>
<dbReference type="PANTHER" id="PTHR24372:SF77">
    <property type="entry name" value="G-PROTEIN COUPLED RECEPTORS FAMILY 1 PROFILE DOMAIN-CONTAINING PROTEIN"/>
    <property type="match status" value="1"/>
</dbReference>
<feature type="transmembrane region" description="Helical" evidence="13">
    <location>
        <begin position="403"/>
        <end position="422"/>
    </location>
</feature>
<feature type="region of interest" description="Disordered" evidence="12">
    <location>
        <begin position="694"/>
        <end position="716"/>
    </location>
</feature>
<dbReference type="InterPro" id="IPR017452">
    <property type="entry name" value="GPCR_Rhodpsn_7TM"/>
</dbReference>
<evidence type="ECO:0000256" key="3">
    <source>
        <dbReference type="ARBA" id="ARBA00022614"/>
    </source>
</evidence>
<feature type="transmembrane region" description="Helical" evidence="13">
    <location>
        <begin position="372"/>
        <end position="391"/>
    </location>
</feature>
<sequence>MGAFKFALWLTVLTQTSLPATSNGTHNQSTTTSALLTPGFVRRAAAILSPSPLNSGRSSIRAELTLIKTENMVQLSPLTSPSAKGYASPQTTTRPPSNYTSWHPQPLPAITHSLETISPRPMTIATESVTPTQKYRARACPSDCQCGNCSEIGITSRALKMTCTVQHLKDFLQNLDALVKSKACYLDLSNSNISSLWTNTFSGFDSLLDLYLDHNKLTHLYQGMFLGLPSLLHLSVRGNPLKTWEGFLFEDIPRLRSLALPGNTKFTAQIMLLRNTTVTSVSGLSFSKKCRNCNMTRVSNVTFKRVLTNLTPCKYLHKKDRHVAEDMHARFILLRGECSGGKVCEWQLTSTSRLKSLYKDHCWDMLITLRPITILFGILALLLNLFVFVTTVGIKPLRRMTPFLLIAHMAFCDILIGVYAIFVGDGHKVIQEEAQEFRYWRTNICPYYRTLFVLGQVMEVATALLVTSERYFAIIFCMNPSIRVTKPIASLVLVFFWAFSAVMCALLALFDAKVITDNTMCILVRDLADRETTIFYSQILLLILVGLYVIIFAMYVHIYVYVKRSSRNAGVKRKDTQLAFRIGVMILTSFIFFVVPNLTIIIVTVGNVYFPVSLVTNSVIRKWLPPMCLVFNACLNPLMFAFRNEKFTKSIKICGQYIAKGEAPSFPNSNAPTAYAPGGRGRSHIGQNAMEMTPSRASLTPTHLPCRDSRTNSELDTRRYSSMTNLSLPTPTLELSPNGKLNEAFEKVG</sequence>
<comment type="subcellular location">
    <subcellularLocation>
        <location evidence="1">Cell membrane</location>
        <topology evidence="1">Multi-pass membrane protein</topology>
    </subcellularLocation>
</comment>
<name>A7RQR1_NEMVE</name>
<dbReference type="HOGENOM" id="CLU_371458_0_0_1"/>
<dbReference type="FunFam" id="1.20.1070.10:FF:000578">
    <property type="entry name" value="Predicted protein"/>
    <property type="match status" value="1"/>
</dbReference>
<evidence type="ECO:0000256" key="1">
    <source>
        <dbReference type="ARBA" id="ARBA00004651"/>
    </source>
</evidence>
<dbReference type="PhylomeDB" id="A7RQR1"/>
<dbReference type="Gene3D" id="1.20.1070.10">
    <property type="entry name" value="Rhodopsin 7-helix transmembrane proteins"/>
    <property type="match status" value="1"/>
</dbReference>
<feature type="region of interest" description="Disordered" evidence="12">
    <location>
        <begin position="78"/>
        <end position="100"/>
    </location>
</feature>
<keyword evidence="3" id="KW-0433">Leucine-rich repeat</keyword>
<evidence type="ECO:0000256" key="8">
    <source>
        <dbReference type="ARBA" id="ARBA00023136"/>
    </source>
</evidence>
<dbReference type="KEGG" id="nve:5518303"/>
<dbReference type="InterPro" id="IPR032675">
    <property type="entry name" value="LRR_dom_sf"/>
</dbReference>
<keyword evidence="2" id="KW-1003">Cell membrane</keyword>
<evidence type="ECO:0000256" key="12">
    <source>
        <dbReference type="SAM" id="MobiDB-lite"/>
    </source>
</evidence>
<evidence type="ECO:0000256" key="10">
    <source>
        <dbReference type="ARBA" id="ARBA00023224"/>
    </source>
</evidence>
<organism evidence="16 17">
    <name type="scientific">Nematostella vectensis</name>
    <name type="common">Starlet sea anemone</name>
    <dbReference type="NCBI Taxonomy" id="45351"/>
    <lineage>
        <taxon>Eukaryota</taxon>
        <taxon>Metazoa</taxon>
        <taxon>Cnidaria</taxon>
        <taxon>Anthozoa</taxon>
        <taxon>Hexacorallia</taxon>
        <taxon>Actiniaria</taxon>
        <taxon>Edwardsiidae</taxon>
        <taxon>Nematostella</taxon>
    </lineage>
</organism>
<dbReference type="Gene3D" id="3.80.10.10">
    <property type="entry name" value="Ribonuclease Inhibitor"/>
    <property type="match status" value="1"/>
</dbReference>
<dbReference type="FunFam" id="3.80.10.10:FF:002332">
    <property type="entry name" value="Predicted protein"/>
    <property type="match status" value="1"/>
</dbReference>
<dbReference type="Proteomes" id="UP000001593">
    <property type="component" value="Unassembled WGS sequence"/>
</dbReference>
<evidence type="ECO:0000256" key="7">
    <source>
        <dbReference type="ARBA" id="ARBA00023040"/>
    </source>
</evidence>
<evidence type="ECO:0000256" key="14">
    <source>
        <dbReference type="SAM" id="SignalP"/>
    </source>
</evidence>
<dbReference type="SUPFAM" id="SSF52058">
    <property type="entry name" value="L domain-like"/>
    <property type="match status" value="1"/>
</dbReference>
<dbReference type="SUPFAM" id="SSF81321">
    <property type="entry name" value="Family A G protein-coupled receptor-like"/>
    <property type="match status" value="1"/>
</dbReference>
<keyword evidence="14" id="KW-0732">Signal</keyword>
<evidence type="ECO:0000256" key="6">
    <source>
        <dbReference type="ARBA" id="ARBA00022989"/>
    </source>
</evidence>
<dbReference type="GO" id="GO:0007189">
    <property type="term" value="P:adenylate cyclase-activating G protein-coupled receptor signaling pathway"/>
    <property type="evidence" value="ECO:0000318"/>
    <property type="project" value="GO_Central"/>
</dbReference>
<reference evidence="16 17" key="1">
    <citation type="journal article" date="2007" name="Science">
        <title>Sea anemone genome reveals ancestral eumetazoan gene repertoire and genomic organization.</title>
        <authorList>
            <person name="Putnam N.H."/>
            <person name="Srivastava M."/>
            <person name="Hellsten U."/>
            <person name="Dirks B."/>
            <person name="Chapman J."/>
            <person name="Salamov A."/>
            <person name="Terry A."/>
            <person name="Shapiro H."/>
            <person name="Lindquist E."/>
            <person name="Kapitonov V.V."/>
            <person name="Jurka J."/>
            <person name="Genikhovich G."/>
            <person name="Grigoriev I.V."/>
            <person name="Lucas S.M."/>
            <person name="Steele R.E."/>
            <person name="Finnerty J.R."/>
            <person name="Technau U."/>
            <person name="Martindale M.Q."/>
            <person name="Rokhsar D.S."/>
        </authorList>
    </citation>
    <scope>NUCLEOTIDE SEQUENCE [LARGE SCALE GENOMIC DNA]</scope>
    <source>
        <strain evidence="17">CH2 X CH6</strain>
    </source>
</reference>
<dbReference type="EMBL" id="DS469529">
    <property type="protein sequence ID" value="EDO46211.1"/>
    <property type="molecule type" value="Genomic_DNA"/>
</dbReference>
<feature type="transmembrane region" description="Helical" evidence="13">
    <location>
        <begin position="539"/>
        <end position="562"/>
    </location>
</feature>
<dbReference type="PANTHER" id="PTHR24372">
    <property type="entry name" value="GLYCOPROTEIN HORMONE RECEPTOR"/>
    <property type="match status" value="1"/>
</dbReference>
<feature type="chain" id="PRO_5002713730" description="G-protein coupled receptors family 1 profile domain-containing protein" evidence="14">
    <location>
        <begin position="20"/>
        <end position="749"/>
    </location>
</feature>
<gene>
    <name evidence="16" type="ORF">NEMVEDRAFT_v1g200697</name>
</gene>
<dbReference type="InterPro" id="IPR000276">
    <property type="entry name" value="GPCR_Rhodpsn"/>
</dbReference>
<keyword evidence="4 11" id="KW-0812">Transmembrane</keyword>
<proteinExistence type="inferred from homology"/>
<evidence type="ECO:0000259" key="15">
    <source>
        <dbReference type="PROSITE" id="PS50262"/>
    </source>
</evidence>
<keyword evidence="10 11" id="KW-0807">Transducer</keyword>
<dbReference type="GO" id="GO:0005886">
    <property type="term" value="C:plasma membrane"/>
    <property type="evidence" value="ECO:0000318"/>
    <property type="project" value="GO_Central"/>
</dbReference>
<dbReference type="PROSITE" id="PS00237">
    <property type="entry name" value="G_PROTEIN_RECEP_F1_1"/>
    <property type="match status" value="1"/>
</dbReference>
<comment type="similarity">
    <text evidence="11">Belongs to the G-protein coupled receptor 1 family.</text>
</comment>